<gene>
    <name evidence="2" type="ORF">EVAR_40740_1</name>
</gene>
<accession>A0A4C1X3B7</accession>
<organism evidence="2 3">
    <name type="scientific">Eumeta variegata</name>
    <name type="common">Bagworm moth</name>
    <name type="synonym">Eumeta japonica</name>
    <dbReference type="NCBI Taxonomy" id="151549"/>
    <lineage>
        <taxon>Eukaryota</taxon>
        <taxon>Metazoa</taxon>
        <taxon>Ecdysozoa</taxon>
        <taxon>Arthropoda</taxon>
        <taxon>Hexapoda</taxon>
        <taxon>Insecta</taxon>
        <taxon>Pterygota</taxon>
        <taxon>Neoptera</taxon>
        <taxon>Endopterygota</taxon>
        <taxon>Lepidoptera</taxon>
        <taxon>Glossata</taxon>
        <taxon>Ditrysia</taxon>
        <taxon>Tineoidea</taxon>
        <taxon>Psychidae</taxon>
        <taxon>Oiketicinae</taxon>
        <taxon>Eumeta</taxon>
    </lineage>
</organism>
<proteinExistence type="predicted"/>
<dbReference type="AlphaFoldDB" id="A0A4C1X3B7"/>
<protein>
    <submittedName>
        <fullName evidence="2">Uncharacterized protein</fullName>
    </submittedName>
</protein>
<sequence>MVRDSRTSLPSSKYDGLQPALARIASVRRPRAAVTRYAADAPSEPKRQKRDPYSIVSCPSVYHRHFIKKLQNFINEMYGVGILYEPLLSEAVLINLTRILHHLKNCRGSGVRHISSSMRKQYDCLALTTLEIQRAFNASALSAVHATADERRGDEKGVRLSLPRRPKTSETAPTLPDTVLTPSPHFSSHEKAADQNFKASHEKFHFKKKLRVKAASGYAVSPREYTKWIAVCSSIRTDDTALHQPRSDAKKARKSRAFLKVVVP</sequence>
<dbReference type="EMBL" id="BGZK01000730">
    <property type="protein sequence ID" value="GBP58236.1"/>
    <property type="molecule type" value="Genomic_DNA"/>
</dbReference>
<evidence type="ECO:0000313" key="2">
    <source>
        <dbReference type="EMBL" id="GBP58236.1"/>
    </source>
</evidence>
<reference evidence="2 3" key="1">
    <citation type="journal article" date="2019" name="Commun. Biol.">
        <title>The bagworm genome reveals a unique fibroin gene that provides high tensile strength.</title>
        <authorList>
            <person name="Kono N."/>
            <person name="Nakamura H."/>
            <person name="Ohtoshi R."/>
            <person name="Tomita M."/>
            <person name="Numata K."/>
            <person name="Arakawa K."/>
        </authorList>
    </citation>
    <scope>NUCLEOTIDE SEQUENCE [LARGE SCALE GENOMIC DNA]</scope>
</reference>
<keyword evidence="3" id="KW-1185">Reference proteome</keyword>
<dbReference type="Proteomes" id="UP000299102">
    <property type="component" value="Unassembled WGS sequence"/>
</dbReference>
<evidence type="ECO:0000256" key="1">
    <source>
        <dbReference type="SAM" id="MobiDB-lite"/>
    </source>
</evidence>
<feature type="region of interest" description="Disordered" evidence="1">
    <location>
        <begin position="152"/>
        <end position="194"/>
    </location>
</feature>
<evidence type="ECO:0000313" key="3">
    <source>
        <dbReference type="Proteomes" id="UP000299102"/>
    </source>
</evidence>
<name>A0A4C1X3B7_EUMVA</name>
<comment type="caution">
    <text evidence="2">The sequence shown here is derived from an EMBL/GenBank/DDBJ whole genome shotgun (WGS) entry which is preliminary data.</text>
</comment>